<accession>A0A2Z6NIN4</accession>
<protein>
    <submittedName>
        <fullName evidence="2">Uncharacterized protein</fullName>
    </submittedName>
</protein>
<sequence length="61" mass="6537">MVLGSGAVPEAMMECCALFEAFSVSVLECCLRRPAGSVPLVYGVVSWFCLLLWCGSVFGFP</sequence>
<evidence type="ECO:0000313" key="3">
    <source>
        <dbReference type="Proteomes" id="UP000242715"/>
    </source>
</evidence>
<evidence type="ECO:0000313" key="2">
    <source>
        <dbReference type="EMBL" id="GAU35795.1"/>
    </source>
</evidence>
<dbReference type="Proteomes" id="UP000242715">
    <property type="component" value="Unassembled WGS sequence"/>
</dbReference>
<keyword evidence="3" id="KW-1185">Reference proteome</keyword>
<proteinExistence type="predicted"/>
<evidence type="ECO:0000256" key="1">
    <source>
        <dbReference type="SAM" id="Phobius"/>
    </source>
</evidence>
<keyword evidence="1" id="KW-0472">Membrane</keyword>
<keyword evidence="1" id="KW-1133">Transmembrane helix</keyword>
<keyword evidence="1" id="KW-0812">Transmembrane</keyword>
<reference evidence="3" key="1">
    <citation type="journal article" date="2017" name="Front. Plant Sci.">
        <title>Climate Clever Clovers: New Paradigm to Reduce the Environmental Footprint of Ruminants by Breeding Low Methanogenic Forages Utilizing Haplotype Variation.</title>
        <authorList>
            <person name="Kaur P."/>
            <person name="Appels R."/>
            <person name="Bayer P.E."/>
            <person name="Keeble-Gagnere G."/>
            <person name="Wang J."/>
            <person name="Hirakawa H."/>
            <person name="Shirasawa K."/>
            <person name="Vercoe P."/>
            <person name="Stefanova K."/>
            <person name="Durmic Z."/>
            <person name="Nichols P."/>
            <person name="Revell C."/>
            <person name="Isobe S.N."/>
            <person name="Edwards D."/>
            <person name="Erskine W."/>
        </authorList>
    </citation>
    <scope>NUCLEOTIDE SEQUENCE [LARGE SCALE GENOMIC DNA]</scope>
    <source>
        <strain evidence="3">cv. Daliak</strain>
    </source>
</reference>
<dbReference type="EMBL" id="DF973605">
    <property type="protein sequence ID" value="GAU35795.1"/>
    <property type="molecule type" value="Genomic_DNA"/>
</dbReference>
<organism evidence="2 3">
    <name type="scientific">Trifolium subterraneum</name>
    <name type="common">Subterranean clover</name>
    <dbReference type="NCBI Taxonomy" id="3900"/>
    <lineage>
        <taxon>Eukaryota</taxon>
        <taxon>Viridiplantae</taxon>
        <taxon>Streptophyta</taxon>
        <taxon>Embryophyta</taxon>
        <taxon>Tracheophyta</taxon>
        <taxon>Spermatophyta</taxon>
        <taxon>Magnoliopsida</taxon>
        <taxon>eudicotyledons</taxon>
        <taxon>Gunneridae</taxon>
        <taxon>Pentapetalae</taxon>
        <taxon>rosids</taxon>
        <taxon>fabids</taxon>
        <taxon>Fabales</taxon>
        <taxon>Fabaceae</taxon>
        <taxon>Papilionoideae</taxon>
        <taxon>50 kb inversion clade</taxon>
        <taxon>NPAAA clade</taxon>
        <taxon>Hologalegina</taxon>
        <taxon>IRL clade</taxon>
        <taxon>Trifolieae</taxon>
        <taxon>Trifolium</taxon>
    </lineage>
</organism>
<feature type="transmembrane region" description="Helical" evidence="1">
    <location>
        <begin position="40"/>
        <end position="60"/>
    </location>
</feature>
<dbReference type="AlphaFoldDB" id="A0A2Z6NIN4"/>
<gene>
    <name evidence="2" type="ORF">TSUD_155700</name>
</gene>
<name>A0A2Z6NIN4_TRISU</name>